<dbReference type="KEGG" id="rul:UC8_28550"/>
<evidence type="ECO:0000313" key="2">
    <source>
        <dbReference type="Proteomes" id="UP000325286"/>
    </source>
</evidence>
<proteinExistence type="predicted"/>
<dbReference type="EMBL" id="CP042914">
    <property type="protein sequence ID" value="QEG40837.1"/>
    <property type="molecule type" value="Genomic_DNA"/>
</dbReference>
<keyword evidence="2" id="KW-1185">Reference proteome</keyword>
<sequence length="216" mass="23985">MTVPHPASSTHAMNPPLLSYLRDRASAFDAIPSDRRAELEQVATYIRERLQQSEPAKLIFVCTHNSRRSHLSQIWAQVAAEYYSLAGVETYSGGTEATAFNPRAVAALQRSGLKITTDNPDATNPEYSVSIGDSATPQICFSKVYDAPPNPTQNFCAIMTCSQADEACPVVIGCELRMPIRYEDPKVADDTEYEAQRYDERSAQICTEMLYMMSQV</sequence>
<keyword evidence="1" id="KW-0378">Hydrolase</keyword>
<organism evidence="1 2">
    <name type="scientific">Roseimaritima ulvae</name>
    <dbReference type="NCBI Taxonomy" id="980254"/>
    <lineage>
        <taxon>Bacteria</taxon>
        <taxon>Pseudomonadati</taxon>
        <taxon>Planctomycetota</taxon>
        <taxon>Planctomycetia</taxon>
        <taxon>Pirellulales</taxon>
        <taxon>Pirellulaceae</taxon>
        <taxon>Roseimaritima</taxon>
    </lineage>
</organism>
<accession>A0A5B9QP12</accession>
<dbReference type="AlphaFoldDB" id="A0A5B9QP12"/>
<evidence type="ECO:0000313" key="1">
    <source>
        <dbReference type="EMBL" id="QEG40837.1"/>
    </source>
</evidence>
<dbReference type="PANTHER" id="PTHR43428:SF1">
    <property type="entry name" value="ARSENATE REDUCTASE"/>
    <property type="match status" value="1"/>
</dbReference>
<dbReference type="PANTHER" id="PTHR43428">
    <property type="entry name" value="ARSENATE REDUCTASE"/>
    <property type="match status" value="1"/>
</dbReference>
<dbReference type="InterPro" id="IPR036196">
    <property type="entry name" value="Ptyr_pPase_sf"/>
</dbReference>
<dbReference type="SUPFAM" id="SSF52788">
    <property type="entry name" value="Phosphotyrosine protein phosphatases I"/>
    <property type="match status" value="1"/>
</dbReference>
<dbReference type="EC" id="3.1.3.48" evidence="1"/>
<reference evidence="1 2" key="1">
    <citation type="submission" date="2019-08" db="EMBL/GenBank/DDBJ databases">
        <title>Deep-cultivation of Planctomycetes and their phenomic and genomic characterization uncovers novel biology.</title>
        <authorList>
            <person name="Wiegand S."/>
            <person name="Jogler M."/>
            <person name="Boedeker C."/>
            <person name="Pinto D."/>
            <person name="Vollmers J."/>
            <person name="Rivas-Marin E."/>
            <person name="Kohn T."/>
            <person name="Peeters S.H."/>
            <person name="Heuer A."/>
            <person name="Rast P."/>
            <person name="Oberbeckmann S."/>
            <person name="Bunk B."/>
            <person name="Jeske O."/>
            <person name="Meyerdierks A."/>
            <person name="Storesund J.E."/>
            <person name="Kallscheuer N."/>
            <person name="Luecker S."/>
            <person name="Lage O.M."/>
            <person name="Pohl T."/>
            <person name="Merkel B.J."/>
            <person name="Hornburger P."/>
            <person name="Mueller R.-W."/>
            <person name="Bruemmer F."/>
            <person name="Labrenz M."/>
            <person name="Spormann A.M."/>
            <person name="Op den Camp H."/>
            <person name="Overmann J."/>
            <person name="Amann R."/>
            <person name="Jetten M.S.M."/>
            <person name="Mascher T."/>
            <person name="Medema M.H."/>
            <person name="Devos D.P."/>
            <person name="Kaster A.-K."/>
            <person name="Ovreas L."/>
            <person name="Rohde M."/>
            <person name="Galperin M.Y."/>
            <person name="Jogler C."/>
        </authorList>
    </citation>
    <scope>NUCLEOTIDE SEQUENCE [LARGE SCALE GENOMIC DNA]</scope>
    <source>
        <strain evidence="1 2">UC8</strain>
    </source>
</reference>
<gene>
    <name evidence="1" type="primary">arsC_1</name>
    <name evidence="1" type="ORF">UC8_28550</name>
</gene>
<name>A0A5B9QP12_9BACT</name>
<protein>
    <submittedName>
        <fullName evidence="1">Protein ArsC</fullName>
        <ecNumber evidence="1">3.1.3.48</ecNumber>
    </submittedName>
</protein>
<dbReference type="Proteomes" id="UP000325286">
    <property type="component" value="Chromosome"/>
</dbReference>
<dbReference type="GO" id="GO:0004725">
    <property type="term" value="F:protein tyrosine phosphatase activity"/>
    <property type="evidence" value="ECO:0007669"/>
    <property type="project" value="UniProtKB-EC"/>
</dbReference>
<dbReference type="Gene3D" id="3.40.50.2300">
    <property type="match status" value="1"/>
</dbReference>